<proteinExistence type="predicted"/>
<feature type="domain" description="Conserved hypothetical protein CHP02679 N terminus" evidence="1">
    <location>
        <begin position="51"/>
        <end position="226"/>
    </location>
</feature>
<protein>
    <submittedName>
        <fullName evidence="2">TIGR02679 domain-containing protein</fullName>
    </submittedName>
</protein>
<sequence>MWADTPELRAVLERVRKRLERNGLQLAGQVTVPVTESTPNLWRLAVAIRGGRVTSAATRVQIPLAELDRWMRSSANGGRSIIAVLESESPLVDRQAAKAADEQALRDGWSQVRAILDTPQHRHRLAFLESQRMSLREFRSGTLRDAARILSALPAAGISPVELAETVTGDTKALTDTAVRRWVLRVLANDCGVPEPVTASERAAVWEQFGVTDAGLSSRVLSLGVRLEGHEVPVKYADAAAGGCVHQSGVEAGAQ</sequence>
<gene>
    <name evidence="2" type="ORF">Q8814_25600</name>
</gene>
<accession>A0ABU7JZV7</accession>
<dbReference type="Pfam" id="PF11796">
    <property type="entry name" value="DUF3323"/>
    <property type="match status" value="1"/>
</dbReference>
<dbReference type="EMBL" id="JAUZMZ010000317">
    <property type="protein sequence ID" value="MEE2035440.1"/>
    <property type="molecule type" value="Genomic_DNA"/>
</dbReference>
<reference evidence="2 3" key="1">
    <citation type="submission" date="2023-08" db="EMBL/GenBank/DDBJ databases">
        <authorList>
            <person name="Girao M."/>
            <person name="Carvalho M.F."/>
        </authorList>
    </citation>
    <scope>NUCLEOTIDE SEQUENCE [LARGE SCALE GENOMIC DNA]</scope>
    <source>
        <strain evidence="2 3">CC-R104</strain>
    </source>
</reference>
<dbReference type="RefSeq" id="WP_330154753.1">
    <property type="nucleotide sequence ID" value="NZ_JAUZMZ010000317.1"/>
</dbReference>
<evidence type="ECO:0000313" key="2">
    <source>
        <dbReference type="EMBL" id="MEE2035440.1"/>
    </source>
</evidence>
<dbReference type="InterPro" id="IPR024466">
    <property type="entry name" value="CHP02679_N"/>
</dbReference>
<dbReference type="Proteomes" id="UP001331936">
    <property type="component" value="Unassembled WGS sequence"/>
</dbReference>
<evidence type="ECO:0000313" key="3">
    <source>
        <dbReference type="Proteomes" id="UP001331936"/>
    </source>
</evidence>
<comment type="caution">
    <text evidence="2">The sequence shown here is derived from an EMBL/GenBank/DDBJ whole genome shotgun (WGS) entry which is preliminary data.</text>
</comment>
<organism evidence="2 3">
    <name type="scientific">Rhodococcus chondri</name>
    <dbReference type="NCBI Taxonomy" id="3065941"/>
    <lineage>
        <taxon>Bacteria</taxon>
        <taxon>Bacillati</taxon>
        <taxon>Actinomycetota</taxon>
        <taxon>Actinomycetes</taxon>
        <taxon>Mycobacteriales</taxon>
        <taxon>Nocardiaceae</taxon>
        <taxon>Rhodococcus</taxon>
    </lineage>
</organism>
<name>A0ABU7JZV7_9NOCA</name>
<evidence type="ECO:0000259" key="1">
    <source>
        <dbReference type="Pfam" id="PF11796"/>
    </source>
</evidence>
<keyword evidence="3" id="KW-1185">Reference proteome</keyword>